<dbReference type="InterPro" id="IPR037066">
    <property type="entry name" value="Plug_dom_sf"/>
</dbReference>
<feature type="domain" description="TonB-dependent receptor-like beta-barrel" evidence="18">
    <location>
        <begin position="242"/>
        <end position="704"/>
    </location>
</feature>
<keyword evidence="12 20" id="KW-0675">Receptor</keyword>
<dbReference type="PROSITE" id="PS52016">
    <property type="entry name" value="TONB_DEPENDENT_REC_3"/>
    <property type="match status" value="1"/>
</dbReference>
<keyword evidence="8" id="KW-0408">Iron</keyword>
<dbReference type="PROSITE" id="PS01156">
    <property type="entry name" value="TONB_DEPENDENT_REC_2"/>
    <property type="match status" value="1"/>
</dbReference>
<dbReference type="InterPro" id="IPR010105">
    <property type="entry name" value="TonB_sidphr_rcpt"/>
</dbReference>
<proteinExistence type="inferred from homology"/>
<evidence type="ECO:0000256" key="14">
    <source>
        <dbReference type="PROSITE-ProRule" id="PRU01360"/>
    </source>
</evidence>
<keyword evidence="3 14" id="KW-0813">Transport</keyword>
<keyword evidence="21" id="KW-1185">Reference proteome</keyword>
<dbReference type="RefSeq" id="WP_184300136.1">
    <property type="nucleotide sequence ID" value="NZ_JACHLP010000005.1"/>
</dbReference>
<keyword evidence="7 17" id="KW-0732">Signal</keyword>
<evidence type="ECO:0000256" key="13">
    <source>
        <dbReference type="ARBA" id="ARBA00023237"/>
    </source>
</evidence>
<sequence>MQQAQALRPLILAMAAGFAAQAQAQAQSTPAAHNALPAVKIEGKSEQRRLGLDGASQTGSRLGLSLRETPASVEVIDQEQMERRGARTLEEALRGAAGLTVGGSPGSPGVASTRGFTGGFITYLFDGGRVSTPTMSNRPQDSWNYERIEVLKGPASVLYGEGGIGGAVNFVPKQPDRQAPGAQALLSYGSHGALRAAVGLGGALGDSGAYRVDYSRNQSDGWRPRSGSRMDHLTGALAFRPAADLRLDLSADWMRDALEADYGVPLVSAAFATEPTGVVSDGAGRVIDRRLTRLNYNVSDGRMDSDSLWLRARLAWQITPQWLLRNELSHYKADRMWRNSESYTFVAPDRIKRTLSLVSHAHQVLSNRLDLSHQGLLAGLANRFVIGMELSRTDFASQRRFSDDSAATNAALQVSALQPQAGVYLDNPALFTGAGNRTDVSTDVSTTALFAEDSIKLGEALTLVAGLRSERIKLERRVEDLNTAAVGSFGGRYRPDSLRLGAVYDWSPRSALYAQAVNAAAPVGSSNLLLQSAANAAFPLTRGQQYELGIKQSLPDSLLDWTLALYRIEQRNVLSRDPSKPALTVNNGQISSQGIELSAAWRATAGLTLSGNLALVDAQFDTLVETGGVSRVGKRPTNVPKQTARLWADYRLAGLPLSVGASLAHTGAMYTDNANLTRINGHTLLDLYASWRTQAALLSLRVRNAGDKLYASWTAANTSQLILGAPRSVELSAKFDF</sequence>
<comment type="similarity">
    <text evidence="2 14 16">Belongs to the TonB-dependent receptor family.</text>
</comment>
<evidence type="ECO:0000256" key="17">
    <source>
        <dbReference type="SAM" id="SignalP"/>
    </source>
</evidence>
<name>A0A840L8S5_9BURK</name>
<organism evidence="20 21">
    <name type="scientific">Roseateles oligotrophus</name>
    <dbReference type="NCBI Taxonomy" id="1769250"/>
    <lineage>
        <taxon>Bacteria</taxon>
        <taxon>Pseudomonadati</taxon>
        <taxon>Pseudomonadota</taxon>
        <taxon>Betaproteobacteria</taxon>
        <taxon>Burkholderiales</taxon>
        <taxon>Sphaerotilaceae</taxon>
        <taxon>Roseateles</taxon>
    </lineage>
</organism>
<dbReference type="Proteomes" id="UP000562027">
    <property type="component" value="Unassembled WGS sequence"/>
</dbReference>
<evidence type="ECO:0000256" key="5">
    <source>
        <dbReference type="ARBA" id="ARBA00022496"/>
    </source>
</evidence>
<feature type="short sequence motif" description="TonB C-terminal box" evidence="15">
    <location>
        <begin position="720"/>
        <end position="737"/>
    </location>
</feature>
<evidence type="ECO:0000256" key="12">
    <source>
        <dbReference type="ARBA" id="ARBA00023170"/>
    </source>
</evidence>
<evidence type="ECO:0000256" key="8">
    <source>
        <dbReference type="ARBA" id="ARBA00023004"/>
    </source>
</evidence>
<keyword evidence="5" id="KW-0410">Iron transport</keyword>
<evidence type="ECO:0000259" key="18">
    <source>
        <dbReference type="Pfam" id="PF00593"/>
    </source>
</evidence>
<evidence type="ECO:0000256" key="15">
    <source>
        <dbReference type="PROSITE-ProRule" id="PRU10144"/>
    </source>
</evidence>
<dbReference type="GO" id="GO:0015344">
    <property type="term" value="F:siderophore uptake transmembrane transporter activity"/>
    <property type="evidence" value="ECO:0007669"/>
    <property type="project" value="TreeGrafter"/>
</dbReference>
<dbReference type="GO" id="GO:0009279">
    <property type="term" value="C:cell outer membrane"/>
    <property type="evidence" value="ECO:0007669"/>
    <property type="project" value="UniProtKB-SubCell"/>
</dbReference>
<evidence type="ECO:0000259" key="19">
    <source>
        <dbReference type="Pfam" id="PF07715"/>
    </source>
</evidence>
<evidence type="ECO:0000256" key="7">
    <source>
        <dbReference type="ARBA" id="ARBA00022729"/>
    </source>
</evidence>
<dbReference type="Pfam" id="PF07715">
    <property type="entry name" value="Plug"/>
    <property type="match status" value="1"/>
</dbReference>
<dbReference type="PANTHER" id="PTHR32552">
    <property type="entry name" value="FERRICHROME IRON RECEPTOR-RELATED"/>
    <property type="match status" value="1"/>
</dbReference>
<dbReference type="NCBIfam" id="TIGR01783">
    <property type="entry name" value="TonB-siderophor"/>
    <property type="match status" value="1"/>
</dbReference>
<evidence type="ECO:0000256" key="16">
    <source>
        <dbReference type="RuleBase" id="RU003357"/>
    </source>
</evidence>
<accession>A0A840L8S5</accession>
<feature type="signal peptide" evidence="17">
    <location>
        <begin position="1"/>
        <end position="24"/>
    </location>
</feature>
<keyword evidence="9" id="KW-0406">Ion transport</keyword>
<evidence type="ECO:0000256" key="10">
    <source>
        <dbReference type="ARBA" id="ARBA00023077"/>
    </source>
</evidence>
<dbReference type="GO" id="GO:0015891">
    <property type="term" value="P:siderophore transport"/>
    <property type="evidence" value="ECO:0007669"/>
    <property type="project" value="InterPro"/>
</dbReference>
<keyword evidence="6 14" id="KW-0812">Transmembrane</keyword>
<evidence type="ECO:0000256" key="11">
    <source>
        <dbReference type="ARBA" id="ARBA00023136"/>
    </source>
</evidence>
<dbReference type="InterPro" id="IPR039426">
    <property type="entry name" value="TonB-dep_rcpt-like"/>
</dbReference>
<keyword evidence="11 14" id="KW-0472">Membrane</keyword>
<dbReference type="EMBL" id="JACHLP010000005">
    <property type="protein sequence ID" value="MBB4844161.1"/>
    <property type="molecule type" value="Genomic_DNA"/>
</dbReference>
<evidence type="ECO:0000313" key="20">
    <source>
        <dbReference type="EMBL" id="MBB4844161.1"/>
    </source>
</evidence>
<dbReference type="PANTHER" id="PTHR32552:SF84">
    <property type="entry name" value="TONB-DEPENDENT RECEPTOR-RELATED"/>
    <property type="match status" value="1"/>
</dbReference>
<evidence type="ECO:0000256" key="6">
    <source>
        <dbReference type="ARBA" id="ARBA00022692"/>
    </source>
</evidence>
<evidence type="ECO:0000256" key="2">
    <source>
        <dbReference type="ARBA" id="ARBA00009810"/>
    </source>
</evidence>
<dbReference type="Gene3D" id="2.170.130.10">
    <property type="entry name" value="TonB-dependent receptor, plug domain"/>
    <property type="match status" value="1"/>
</dbReference>
<feature type="domain" description="TonB-dependent receptor plug" evidence="19">
    <location>
        <begin position="66"/>
        <end position="167"/>
    </location>
</feature>
<keyword evidence="10 16" id="KW-0798">TonB box</keyword>
<dbReference type="AlphaFoldDB" id="A0A840L8S5"/>
<feature type="chain" id="PRO_5032665406" evidence="17">
    <location>
        <begin position="25"/>
        <end position="737"/>
    </location>
</feature>
<evidence type="ECO:0000256" key="4">
    <source>
        <dbReference type="ARBA" id="ARBA00022452"/>
    </source>
</evidence>
<protein>
    <submittedName>
        <fullName evidence="20">Iron complex outermembrane receptor protein</fullName>
    </submittedName>
</protein>
<dbReference type="CDD" id="cd01347">
    <property type="entry name" value="ligand_gated_channel"/>
    <property type="match status" value="1"/>
</dbReference>
<dbReference type="Pfam" id="PF00593">
    <property type="entry name" value="TonB_dep_Rec_b-barrel"/>
    <property type="match status" value="1"/>
</dbReference>
<dbReference type="InterPro" id="IPR000531">
    <property type="entry name" value="Beta-barrel_TonB"/>
</dbReference>
<dbReference type="InterPro" id="IPR036942">
    <property type="entry name" value="Beta-barrel_TonB_sf"/>
</dbReference>
<keyword evidence="13 14" id="KW-0998">Cell outer membrane</keyword>
<keyword evidence="4 14" id="KW-1134">Transmembrane beta strand</keyword>
<dbReference type="GO" id="GO:0038023">
    <property type="term" value="F:signaling receptor activity"/>
    <property type="evidence" value="ECO:0007669"/>
    <property type="project" value="InterPro"/>
</dbReference>
<dbReference type="InterPro" id="IPR012910">
    <property type="entry name" value="Plug_dom"/>
</dbReference>
<evidence type="ECO:0000256" key="1">
    <source>
        <dbReference type="ARBA" id="ARBA00004571"/>
    </source>
</evidence>
<dbReference type="InterPro" id="IPR010917">
    <property type="entry name" value="TonB_rcpt_CS"/>
</dbReference>
<dbReference type="SUPFAM" id="SSF56935">
    <property type="entry name" value="Porins"/>
    <property type="match status" value="1"/>
</dbReference>
<reference evidence="20 21" key="1">
    <citation type="submission" date="2020-08" db="EMBL/GenBank/DDBJ databases">
        <title>Functional genomics of gut bacteria from endangered species of beetles.</title>
        <authorList>
            <person name="Carlos-Shanley C."/>
        </authorList>
    </citation>
    <scope>NUCLEOTIDE SEQUENCE [LARGE SCALE GENOMIC DNA]</scope>
    <source>
        <strain evidence="20 21">S00239</strain>
    </source>
</reference>
<evidence type="ECO:0000256" key="3">
    <source>
        <dbReference type="ARBA" id="ARBA00022448"/>
    </source>
</evidence>
<evidence type="ECO:0000256" key="9">
    <source>
        <dbReference type="ARBA" id="ARBA00023065"/>
    </source>
</evidence>
<gene>
    <name evidence="20" type="ORF">HNP55_002697</name>
</gene>
<dbReference type="Gene3D" id="2.40.170.20">
    <property type="entry name" value="TonB-dependent receptor, beta-barrel domain"/>
    <property type="match status" value="1"/>
</dbReference>
<evidence type="ECO:0000313" key="21">
    <source>
        <dbReference type="Proteomes" id="UP000562027"/>
    </source>
</evidence>
<comment type="caution">
    <text evidence="20">The sequence shown here is derived from an EMBL/GenBank/DDBJ whole genome shotgun (WGS) entry which is preliminary data.</text>
</comment>
<comment type="subcellular location">
    <subcellularLocation>
        <location evidence="1 14">Cell outer membrane</location>
        <topology evidence="1 14">Multi-pass membrane protein</topology>
    </subcellularLocation>
</comment>